<evidence type="ECO:0000256" key="9">
    <source>
        <dbReference type="ARBA" id="ARBA00022989"/>
    </source>
</evidence>
<evidence type="ECO:0000256" key="11">
    <source>
        <dbReference type="ARBA" id="ARBA00023136"/>
    </source>
</evidence>
<keyword evidence="13" id="KW-1208">Phospholipid metabolism</keyword>
<comment type="pathway">
    <text evidence="15">Phospholipid metabolism.</text>
</comment>
<evidence type="ECO:0000256" key="15">
    <source>
        <dbReference type="ARBA" id="ARBA00025707"/>
    </source>
</evidence>
<keyword evidence="8" id="KW-0256">Endoplasmic reticulum</keyword>
<comment type="pathway">
    <text evidence="3">Lipid metabolism; phospholipid metabolism.</text>
</comment>
<comment type="caution">
    <text evidence="21">The sequence shown here is derived from an EMBL/GenBank/DDBJ whole genome shotgun (WGS) entry which is preliminary data.</text>
</comment>
<feature type="transmembrane region" description="Helical" evidence="20">
    <location>
        <begin position="12"/>
        <end position="36"/>
    </location>
</feature>
<reference evidence="21 22" key="1">
    <citation type="submission" date="2024-08" db="EMBL/GenBank/DDBJ databases">
        <authorList>
            <person name="Cucini C."/>
            <person name="Frati F."/>
        </authorList>
    </citation>
    <scope>NUCLEOTIDE SEQUENCE [LARGE SCALE GENOMIC DNA]</scope>
</reference>
<evidence type="ECO:0000256" key="16">
    <source>
        <dbReference type="ARBA" id="ARBA00026120"/>
    </source>
</evidence>
<proteinExistence type="inferred from homology"/>
<evidence type="ECO:0000256" key="17">
    <source>
        <dbReference type="ARBA" id="ARBA00038923"/>
    </source>
</evidence>
<feature type="transmembrane region" description="Helical" evidence="20">
    <location>
        <begin position="437"/>
        <end position="459"/>
    </location>
</feature>
<dbReference type="EMBL" id="CAXLJM020000166">
    <property type="protein sequence ID" value="CAL8147931.1"/>
    <property type="molecule type" value="Genomic_DNA"/>
</dbReference>
<comment type="subcellular location">
    <subcellularLocation>
        <location evidence="2">Endoplasmic reticulum</location>
    </subcellularLocation>
    <subcellularLocation>
        <location evidence="1">Membrane</location>
        <topology evidence="1">Multi-pass membrane protein</topology>
    </subcellularLocation>
</comment>
<evidence type="ECO:0000256" key="18">
    <source>
        <dbReference type="ARBA" id="ARBA00039721"/>
    </source>
</evidence>
<evidence type="ECO:0000256" key="19">
    <source>
        <dbReference type="SAM" id="MobiDB-lite"/>
    </source>
</evidence>
<protein>
    <recommendedName>
        <fullName evidence="18">Lysophospholipid acyltransferase 5</fullName>
        <ecNumber evidence="16">2.3.1.23</ecNumber>
        <ecNumber evidence="17">2.3.1.n6</ecNumber>
    </recommendedName>
</protein>
<evidence type="ECO:0000256" key="13">
    <source>
        <dbReference type="ARBA" id="ARBA00023264"/>
    </source>
</evidence>
<evidence type="ECO:0000256" key="4">
    <source>
        <dbReference type="ARBA" id="ARBA00010323"/>
    </source>
</evidence>
<evidence type="ECO:0000256" key="6">
    <source>
        <dbReference type="ARBA" id="ARBA00022679"/>
    </source>
</evidence>
<feature type="region of interest" description="Disordered" evidence="19">
    <location>
        <begin position="463"/>
        <end position="490"/>
    </location>
</feature>
<evidence type="ECO:0000256" key="12">
    <source>
        <dbReference type="ARBA" id="ARBA00023209"/>
    </source>
</evidence>
<evidence type="ECO:0000256" key="14">
    <source>
        <dbReference type="ARBA" id="ARBA00023315"/>
    </source>
</evidence>
<gene>
    <name evidence="21" type="ORF">ODALV1_LOCUS31276</name>
</gene>
<feature type="transmembrane region" description="Helical" evidence="20">
    <location>
        <begin position="344"/>
        <end position="365"/>
    </location>
</feature>
<keyword evidence="14" id="KW-0012">Acyltransferase</keyword>
<evidence type="ECO:0000256" key="1">
    <source>
        <dbReference type="ARBA" id="ARBA00004141"/>
    </source>
</evidence>
<feature type="transmembrane region" description="Helical" evidence="20">
    <location>
        <begin position="400"/>
        <end position="425"/>
    </location>
</feature>
<sequence>MPAIPAVDHGWIGVVANLMGASAPALRLLISLLMSYPMAFFHRKFLYGKSVNIQHIYFILCGSYIGIFNYGASIFHAYLCILVQYFFLMFTKGSVFSVLFAFFFQMVYLLTEYFMTETENYDIKWTIPHCVLTLRLIGQAYDAYDGMQKDEDLTGDQKTQALRRFPSLLESAAHVFYPGSFMIGPQYPMRRYLDFVEGKFGENGNPPDSISPGLQRLGLGLAYVMIYQLLSPYFNNDTLLSPEFESASFLWKMVIVGCYGKILLYKYVSCWIVIEGSCILAGISYNGKDKNGEPQWDGCENIGIGLFEKSYKFGHVIASFNKCTNKWVFQNIYKRLKFLNRREISQFAALLFLAVWHGLHSGYYMCFFMEFIVMNSEKAFESVVSKFPALVRWHNSTLGFWIDVVLSKTFLIVYFGYCMIPFGLLKWRLWTKVYGMIYYNGTILFIAFPFIAQLITMTFCAKKSKGKDKEESKSDTTATLKSGVNGNKQD</sequence>
<dbReference type="Proteomes" id="UP001642540">
    <property type="component" value="Unassembled WGS sequence"/>
</dbReference>
<keyword evidence="9 20" id="KW-1133">Transmembrane helix</keyword>
<dbReference type="PANTHER" id="PTHR13906:SF14">
    <property type="entry name" value="LYSOPHOSPHOLIPID ACYLTRANSFERASE 5"/>
    <property type="match status" value="1"/>
</dbReference>
<feature type="transmembrane region" description="Helical" evidence="20">
    <location>
        <begin position="56"/>
        <end position="79"/>
    </location>
</feature>
<name>A0ABP1S9N5_9HEXA</name>
<feature type="transmembrane region" description="Helical" evidence="20">
    <location>
        <begin position="85"/>
        <end position="110"/>
    </location>
</feature>
<keyword evidence="5" id="KW-0444">Lipid biosynthesis</keyword>
<keyword evidence="6" id="KW-0808">Transferase</keyword>
<keyword evidence="11 20" id="KW-0472">Membrane</keyword>
<evidence type="ECO:0000256" key="5">
    <source>
        <dbReference type="ARBA" id="ARBA00022516"/>
    </source>
</evidence>
<comment type="similarity">
    <text evidence="4">Belongs to the membrane-bound acyltransferase family.</text>
</comment>
<evidence type="ECO:0000313" key="22">
    <source>
        <dbReference type="Proteomes" id="UP001642540"/>
    </source>
</evidence>
<evidence type="ECO:0000256" key="7">
    <source>
        <dbReference type="ARBA" id="ARBA00022692"/>
    </source>
</evidence>
<dbReference type="Pfam" id="PF03062">
    <property type="entry name" value="MBOAT"/>
    <property type="match status" value="1"/>
</dbReference>
<evidence type="ECO:0000256" key="8">
    <source>
        <dbReference type="ARBA" id="ARBA00022824"/>
    </source>
</evidence>
<dbReference type="PANTHER" id="PTHR13906">
    <property type="entry name" value="PORCUPINE"/>
    <property type="match status" value="1"/>
</dbReference>
<keyword evidence="7 20" id="KW-0812">Transmembrane</keyword>
<dbReference type="InterPro" id="IPR049941">
    <property type="entry name" value="LPLAT_7/PORCN-like"/>
</dbReference>
<feature type="compositionally biased region" description="Polar residues" evidence="19">
    <location>
        <begin position="476"/>
        <end position="490"/>
    </location>
</feature>
<keyword evidence="10" id="KW-0443">Lipid metabolism</keyword>
<evidence type="ECO:0000256" key="3">
    <source>
        <dbReference type="ARBA" id="ARBA00005074"/>
    </source>
</evidence>
<dbReference type="EC" id="2.3.1.23" evidence="16"/>
<accession>A0ABP1S9N5</accession>
<keyword evidence="22" id="KW-1185">Reference proteome</keyword>
<evidence type="ECO:0000256" key="20">
    <source>
        <dbReference type="SAM" id="Phobius"/>
    </source>
</evidence>
<keyword evidence="12" id="KW-0594">Phospholipid biosynthesis</keyword>
<evidence type="ECO:0000313" key="21">
    <source>
        <dbReference type="EMBL" id="CAL8147931.1"/>
    </source>
</evidence>
<evidence type="ECO:0000256" key="10">
    <source>
        <dbReference type="ARBA" id="ARBA00023098"/>
    </source>
</evidence>
<evidence type="ECO:0000256" key="2">
    <source>
        <dbReference type="ARBA" id="ARBA00004240"/>
    </source>
</evidence>
<organism evidence="21 22">
    <name type="scientific">Orchesella dallaii</name>
    <dbReference type="NCBI Taxonomy" id="48710"/>
    <lineage>
        <taxon>Eukaryota</taxon>
        <taxon>Metazoa</taxon>
        <taxon>Ecdysozoa</taxon>
        <taxon>Arthropoda</taxon>
        <taxon>Hexapoda</taxon>
        <taxon>Collembola</taxon>
        <taxon>Entomobryomorpha</taxon>
        <taxon>Entomobryoidea</taxon>
        <taxon>Orchesellidae</taxon>
        <taxon>Orchesellinae</taxon>
        <taxon>Orchesella</taxon>
    </lineage>
</organism>
<dbReference type="EC" id="2.3.1.n6" evidence="17"/>
<dbReference type="InterPro" id="IPR004299">
    <property type="entry name" value="MBOAT_fam"/>
</dbReference>